<sequence length="32" mass="3699">MRQLQATSLKLQKIMIAGNSRTAVNWRLEANR</sequence>
<dbReference type="HOGENOM" id="CLU_3390937_0_0_6"/>
<proteinExistence type="predicted"/>
<organism evidence="1 2">
    <name type="scientific">Pseudomonas syringae pv. tomato (strain ATCC BAA-871 / DC3000)</name>
    <dbReference type="NCBI Taxonomy" id="223283"/>
    <lineage>
        <taxon>Bacteria</taxon>
        <taxon>Pseudomonadati</taxon>
        <taxon>Pseudomonadota</taxon>
        <taxon>Gammaproteobacteria</taxon>
        <taxon>Pseudomonadales</taxon>
        <taxon>Pseudomonadaceae</taxon>
        <taxon>Pseudomonas</taxon>
    </lineage>
</organism>
<dbReference type="KEGG" id="pst:PSPTO_5122"/>
<dbReference type="AlphaFoldDB" id="Q87V19"/>
<dbReference type="EMBL" id="AE016853">
    <property type="protein sequence ID" value="AAO58549.1"/>
    <property type="molecule type" value="Genomic_DNA"/>
</dbReference>
<evidence type="ECO:0000313" key="2">
    <source>
        <dbReference type="Proteomes" id="UP000002515"/>
    </source>
</evidence>
<accession>Q87V19</accession>
<gene>
    <name evidence="1" type="ordered locus">PSPTO_5122</name>
</gene>
<protein>
    <submittedName>
        <fullName evidence="1">Uncharacterized protein</fullName>
    </submittedName>
</protein>
<evidence type="ECO:0000313" key="1">
    <source>
        <dbReference type="EMBL" id="AAO58549.1"/>
    </source>
</evidence>
<dbReference type="Proteomes" id="UP000002515">
    <property type="component" value="Chromosome"/>
</dbReference>
<reference evidence="1 2" key="1">
    <citation type="journal article" date="2003" name="Proc. Natl. Acad. Sci. U.S.A.">
        <title>The complete genome sequence of the Arabidopsis and tomato pathogen Pseudomonas syringae pv. tomato DC3000.</title>
        <authorList>
            <person name="Buell C.R."/>
            <person name="Joardar V."/>
            <person name="Lindeberg M."/>
            <person name="Selengut J."/>
            <person name="Paulsen I.T."/>
            <person name="Gwinn M.L."/>
            <person name="Dodson R.J."/>
            <person name="Deboy R.T."/>
            <person name="Durkin A.S."/>
            <person name="Kolonay J.F."/>
            <person name="Madupu R."/>
            <person name="Daugherty S."/>
            <person name="Brinkac L."/>
            <person name="Beanan M.J."/>
            <person name="Haft D.H."/>
            <person name="Nelson W.C."/>
            <person name="Davidsen T."/>
            <person name="Zafar N."/>
            <person name="Zhou L."/>
            <person name="Liu J."/>
            <person name="Yuan Q."/>
            <person name="Khouri H."/>
            <person name="Fedorova N."/>
            <person name="Tran B."/>
            <person name="Russell D."/>
            <person name="Berry K."/>
            <person name="Utterback T."/>
            <person name="Van Aken S.E."/>
            <person name="Feldblyum T.V."/>
            <person name="D'Ascenzo M."/>
            <person name="Deng W.L."/>
            <person name="Ramos A.R."/>
            <person name="Alfano J.R."/>
            <person name="Cartinhour S."/>
            <person name="Chatterjee A.K."/>
            <person name="Delaney T.P."/>
            <person name="Lazarowitz S.G."/>
            <person name="Martin G.B."/>
            <person name="Schneider D.J."/>
            <person name="Tang X."/>
            <person name="Bender C.L."/>
            <person name="White O."/>
            <person name="Fraser C.M."/>
            <person name="Collmer A."/>
        </authorList>
    </citation>
    <scope>NUCLEOTIDE SEQUENCE [LARGE SCALE GENOMIC DNA]</scope>
    <source>
        <strain evidence="2">ATCC BAA-871 / DC3000</strain>
    </source>
</reference>
<name>Q87V19_PSESM</name>
<keyword evidence="2" id="KW-1185">Reference proteome</keyword>